<evidence type="ECO:0000256" key="4">
    <source>
        <dbReference type="ARBA" id="ARBA00022692"/>
    </source>
</evidence>
<dbReference type="SUPFAM" id="SSF161098">
    <property type="entry name" value="MetI-like"/>
    <property type="match status" value="1"/>
</dbReference>
<name>A0ABV2J4X8_9HYPH</name>
<sequence length="109" mass="11649">MKSRENTISLRVQQKGEHLSLLIGVLVGMWAASSRRVYKVADGIVTARQTLPSFVYLVPIVMLRGSGDVSGVPAIAIYSMATTIRYVSHALKEVDAGVLEAAGMFGATP</sequence>
<evidence type="ECO:0000256" key="1">
    <source>
        <dbReference type="ARBA" id="ARBA00004651"/>
    </source>
</evidence>
<evidence type="ECO:0000256" key="2">
    <source>
        <dbReference type="ARBA" id="ARBA00022448"/>
    </source>
</evidence>
<evidence type="ECO:0000259" key="8">
    <source>
        <dbReference type="PROSITE" id="PS50928"/>
    </source>
</evidence>
<protein>
    <submittedName>
        <fullName evidence="9">ABC-type proline/glycine betaine transport system permease subunit</fullName>
    </submittedName>
</protein>
<reference evidence="9 10" key="1">
    <citation type="submission" date="2024-06" db="EMBL/GenBank/DDBJ databases">
        <title>Genomic Encyclopedia of Type Strains, Phase IV (KMG-IV): sequencing the most valuable type-strain genomes for metagenomic binning, comparative biology and taxonomic classification.</title>
        <authorList>
            <person name="Goeker M."/>
        </authorList>
    </citation>
    <scope>NUCLEOTIDE SEQUENCE [LARGE SCALE GENOMIC DNA]</scope>
    <source>
        <strain evidence="9 10">DSM 29780</strain>
    </source>
</reference>
<evidence type="ECO:0000256" key="5">
    <source>
        <dbReference type="ARBA" id="ARBA00022989"/>
    </source>
</evidence>
<keyword evidence="2 7" id="KW-0813">Transport</keyword>
<keyword evidence="5" id="KW-1133">Transmembrane helix</keyword>
<dbReference type="EMBL" id="JBEPMB010000009">
    <property type="protein sequence ID" value="MET3615773.1"/>
    <property type="molecule type" value="Genomic_DNA"/>
</dbReference>
<comment type="similarity">
    <text evidence="7">Belongs to the binding-protein-dependent transport system permease family.</text>
</comment>
<dbReference type="Gene3D" id="1.10.3720.10">
    <property type="entry name" value="MetI-like"/>
    <property type="match status" value="1"/>
</dbReference>
<accession>A0ABV2J4X8</accession>
<keyword evidence="4" id="KW-0812">Transmembrane</keyword>
<dbReference type="PROSITE" id="PS50928">
    <property type="entry name" value="ABC_TM1"/>
    <property type="match status" value="1"/>
</dbReference>
<dbReference type="Proteomes" id="UP001549047">
    <property type="component" value="Unassembled WGS sequence"/>
</dbReference>
<evidence type="ECO:0000313" key="9">
    <source>
        <dbReference type="EMBL" id="MET3615773.1"/>
    </source>
</evidence>
<dbReference type="PANTHER" id="PTHR47737:SF1">
    <property type="entry name" value="GLYCINE BETAINE_PROLINE BETAINE TRANSPORT SYSTEM PERMEASE PROTEIN PROW"/>
    <property type="match status" value="1"/>
</dbReference>
<evidence type="ECO:0000313" key="10">
    <source>
        <dbReference type="Proteomes" id="UP001549047"/>
    </source>
</evidence>
<dbReference type="PANTHER" id="PTHR47737">
    <property type="entry name" value="GLYCINE BETAINE/PROLINE BETAINE TRANSPORT SYSTEM PERMEASE PROTEIN PROW"/>
    <property type="match status" value="1"/>
</dbReference>
<keyword evidence="3" id="KW-1003">Cell membrane</keyword>
<dbReference type="InterPro" id="IPR035906">
    <property type="entry name" value="MetI-like_sf"/>
</dbReference>
<comment type="subcellular location">
    <subcellularLocation>
        <location evidence="1 7">Cell membrane</location>
        <topology evidence="1 7">Multi-pass membrane protein</topology>
    </subcellularLocation>
</comment>
<dbReference type="InterPro" id="IPR000515">
    <property type="entry name" value="MetI-like"/>
</dbReference>
<comment type="caution">
    <text evidence="9">The sequence shown here is derived from an EMBL/GenBank/DDBJ whole genome shotgun (WGS) entry which is preliminary data.</text>
</comment>
<gene>
    <name evidence="9" type="ORF">ABID16_004120</name>
</gene>
<dbReference type="Pfam" id="PF00528">
    <property type="entry name" value="BPD_transp_1"/>
    <property type="match status" value="1"/>
</dbReference>
<organism evidence="9 10">
    <name type="scientific">Rhizobium aquaticum</name>
    <dbReference type="NCBI Taxonomy" id="1549636"/>
    <lineage>
        <taxon>Bacteria</taxon>
        <taxon>Pseudomonadati</taxon>
        <taxon>Pseudomonadota</taxon>
        <taxon>Alphaproteobacteria</taxon>
        <taxon>Hyphomicrobiales</taxon>
        <taxon>Rhizobiaceae</taxon>
        <taxon>Rhizobium/Agrobacterium group</taxon>
        <taxon>Rhizobium</taxon>
    </lineage>
</organism>
<evidence type="ECO:0000256" key="7">
    <source>
        <dbReference type="RuleBase" id="RU363032"/>
    </source>
</evidence>
<dbReference type="RefSeq" id="WP_354558239.1">
    <property type="nucleotide sequence ID" value="NZ_JBEPMB010000009.1"/>
</dbReference>
<proteinExistence type="inferred from homology"/>
<feature type="domain" description="ABC transmembrane type-1" evidence="8">
    <location>
        <begin position="6"/>
        <end position="109"/>
    </location>
</feature>
<evidence type="ECO:0000256" key="3">
    <source>
        <dbReference type="ARBA" id="ARBA00022475"/>
    </source>
</evidence>
<keyword evidence="6" id="KW-0472">Membrane</keyword>
<keyword evidence="10" id="KW-1185">Reference proteome</keyword>
<dbReference type="CDD" id="cd06261">
    <property type="entry name" value="TM_PBP2"/>
    <property type="match status" value="1"/>
</dbReference>
<evidence type="ECO:0000256" key="6">
    <source>
        <dbReference type="ARBA" id="ARBA00023136"/>
    </source>
</evidence>